<dbReference type="InterPro" id="IPR002539">
    <property type="entry name" value="MaoC-like_dom"/>
</dbReference>
<evidence type="ECO:0000313" key="2">
    <source>
        <dbReference type="EMBL" id="MDP4529788.1"/>
    </source>
</evidence>
<dbReference type="SUPFAM" id="SSF54637">
    <property type="entry name" value="Thioesterase/thiol ester dehydrase-isomerase"/>
    <property type="match status" value="1"/>
</dbReference>
<proteinExistence type="predicted"/>
<dbReference type="RefSeq" id="WP_305945844.1">
    <property type="nucleotide sequence ID" value="NZ_JAUZVY010000005.1"/>
</dbReference>
<comment type="caution">
    <text evidence="2">The sequence shown here is derived from an EMBL/GenBank/DDBJ whole genome shotgun (WGS) entry which is preliminary data.</text>
</comment>
<feature type="domain" description="MaoC-like" evidence="1">
    <location>
        <begin position="182"/>
        <end position="253"/>
    </location>
</feature>
<dbReference type="Proteomes" id="UP001236258">
    <property type="component" value="Unassembled WGS sequence"/>
</dbReference>
<reference evidence="2 3" key="1">
    <citation type="submission" date="2023-08" db="EMBL/GenBank/DDBJ databases">
        <authorList>
            <person name="Joshi A."/>
            <person name="Thite S."/>
        </authorList>
    </citation>
    <scope>NUCLEOTIDE SEQUENCE [LARGE SCALE GENOMIC DNA]</scope>
    <source>
        <strain evidence="2 3">1E1</strain>
    </source>
</reference>
<sequence length="287" mass="31519">MTSTFLPSPLPGLARCYLLALAGRNHNGSGSIQAQWDCQQWQYQLPDYLSLCGALSRTQLPTWLQVVSFPMQLAVLTAPAFPLAAMGLVHLENEISCFGELVAGSAVAFRCVSEPVQPQEKGQTVALVTEAKQGDALVWRSRAVYLQRQRKAGAHNQQRQGDSFAGYANQSAQWALPRRLGWRYGWLSGDLNPIHLHPWCARLFGFKSNIAHGMWSKARCLSELAAQGVLPDSPYRVAVRFAKPILLPAQIQCHWQPACEGLDFALLSADGTLCHLTGRVEPLSSAV</sequence>
<dbReference type="Pfam" id="PF01575">
    <property type="entry name" value="MaoC_dehydratas"/>
    <property type="match status" value="1"/>
</dbReference>
<dbReference type="InterPro" id="IPR029069">
    <property type="entry name" value="HotDog_dom_sf"/>
</dbReference>
<name>A0ABT9GS40_9GAMM</name>
<evidence type="ECO:0000313" key="3">
    <source>
        <dbReference type="Proteomes" id="UP001236258"/>
    </source>
</evidence>
<accession>A0ABT9GS40</accession>
<dbReference type="Gene3D" id="3.10.129.10">
    <property type="entry name" value="Hotdog Thioesterase"/>
    <property type="match status" value="1"/>
</dbReference>
<keyword evidence="3" id="KW-1185">Reference proteome</keyword>
<dbReference type="PANTHER" id="PTHR43841:SF1">
    <property type="entry name" value="3-HYDROXYACYL-THIOESTER DEHYDRATASE X"/>
    <property type="match status" value="1"/>
</dbReference>
<evidence type="ECO:0000259" key="1">
    <source>
        <dbReference type="Pfam" id="PF01575"/>
    </source>
</evidence>
<dbReference type="EMBL" id="JAUZVY010000005">
    <property type="protein sequence ID" value="MDP4529788.1"/>
    <property type="molecule type" value="Genomic_DNA"/>
</dbReference>
<gene>
    <name evidence="2" type="ORF">Q3O59_12215</name>
</gene>
<dbReference type="PANTHER" id="PTHR43841">
    <property type="entry name" value="3-HYDROXYACYL-THIOESTER DEHYDRATASE HTDX-RELATED"/>
    <property type="match status" value="1"/>
</dbReference>
<protein>
    <submittedName>
        <fullName evidence="2">MaoC/PaaZ C-terminal domain-containing protein</fullName>
    </submittedName>
</protein>
<organism evidence="2 3">
    <name type="scientific">Alkalimonas delamerensis</name>
    <dbReference type="NCBI Taxonomy" id="265981"/>
    <lineage>
        <taxon>Bacteria</taxon>
        <taxon>Pseudomonadati</taxon>
        <taxon>Pseudomonadota</taxon>
        <taxon>Gammaproteobacteria</taxon>
        <taxon>Alkalimonas</taxon>
    </lineage>
</organism>